<accession>A0AAV9SLK9</accession>
<sequence length="164" mass="17791">MISRIMPDSGDLAGSSHCFVTDPRPPSSSSTRKSVRLASCLNSPFSPVSALCKWKALQQLPQSSCLASLRSPCLHPGSRRRVTRPGFCSSSPPIFLPGFDVFFYSGHLPCFIHLVHGFSPALKSSLTQLLQEFTSNSATRRSTHSSAPPTDIHPRNARPGSSLR</sequence>
<name>A0AAV9SLK9_9TELE</name>
<dbReference type="EMBL" id="JAHHUM010000160">
    <property type="protein sequence ID" value="KAK5622234.1"/>
    <property type="molecule type" value="Genomic_DNA"/>
</dbReference>
<protein>
    <submittedName>
        <fullName evidence="2">Uncharacterized protein</fullName>
    </submittedName>
</protein>
<feature type="non-terminal residue" evidence="2">
    <location>
        <position position="164"/>
    </location>
</feature>
<proteinExistence type="predicted"/>
<dbReference type="Proteomes" id="UP001311232">
    <property type="component" value="Unassembled WGS sequence"/>
</dbReference>
<reference evidence="2 3" key="1">
    <citation type="submission" date="2021-06" db="EMBL/GenBank/DDBJ databases">
        <authorList>
            <person name="Palmer J.M."/>
        </authorList>
    </citation>
    <scope>NUCLEOTIDE SEQUENCE [LARGE SCALE GENOMIC DNA]</scope>
    <source>
        <strain evidence="2 3">MEX-2019</strain>
        <tissue evidence="2">Muscle</tissue>
    </source>
</reference>
<feature type="region of interest" description="Disordered" evidence="1">
    <location>
        <begin position="137"/>
        <end position="164"/>
    </location>
</feature>
<gene>
    <name evidence="2" type="ORF">CRENBAI_007443</name>
</gene>
<evidence type="ECO:0000313" key="2">
    <source>
        <dbReference type="EMBL" id="KAK5622234.1"/>
    </source>
</evidence>
<comment type="caution">
    <text evidence="2">The sequence shown here is derived from an EMBL/GenBank/DDBJ whole genome shotgun (WGS) entry which is preliminary data.</text>
</comment>
<evidence type="ECO:0000256" key="1">
    <source>
        <dbReference type="SAM" id="MobiDB-lite"/>
    </source>
</evidence>
<keyword evidence="3" id="KW-1185">Reference proteome</keyword>
<feature type="region of interest" description="Disordered" evidence="1">
    <location>
        <begin position="1"/>
        <end position="32"/>
    </location>
</feature>
<feature type="compositionally biased region" description="Polar residues" evidence="1">
    <location>
        <begin position="137"/>
        <end position="148"/>
    </location>
</feature>
<organism evidence="2 3">
    <name type="scientific">Crenichthys baileyi</name>
    <name type="common">White River springfish</name>
    <dbReference type="NCBI Taxonomy" id="28760"/>
    <lineage>
        <taxon>Eukaryota</taxon>
        <taxon>Metazoa</taxon>
        <taxon>Chordata</taxon>
        <taxon>Craniata</taxon>
        <taxon>Vertebrata</taxon>
        <taxon>Euteleostomi</taxon>
        <taxon>Actinopterygii</taxon>
        <taxon>Neopterygii</taxon>
        <taxon>Teleostei</taxon>
        <taxon>Neoteleostei</taxon>
        <taxon>Acanthomorphata</taxon>
        <taxon>Ovalentaria</taxon>
        <taxon>Atherinomorphae</taxon>
        <taxon>Cyprinodontiformes</taxon>
        <taxon>Goodeidae</taxon>
        <taxon>Crenichthys</taxon>
    </lineage>
</organism>
<evidence type="ECO:0000313" key="3">
    <source>
        <dbReference type="Proteomes" id="UP001311232"/>
    </source>
</evidence>
<dbReference type="AlphaFoldDB" id="A0AAV9SLK9"/>